<keyword evidence="3" id="KW-1185">Reference proteome</keyword>
<feature type="transmembrane region" description="Helical" evidence="1">
    <location>
        <begin position="551"/>
        <end position="576"/>
    </location>
</feature>
<reference evidence="2 3" key="1">
    <citation type="journal article" date="2014" name="Genome Biol. Evol.">
        <title>The secreted proteins of Achlya hypogyna and Thraustotheca clavata identify the ancestral oomycete secretome and reveal gene acquisitions by horizontal gene transfer.</title>
        <authorList>
            <person name="Misner I."/>
            <person name="Blouin N."/>
            <person name="Leonard G."/>
            <person name="Richards T.A."/>
            <person name="Lane C.E."/>
        </authorList>
    </citation>
    <scope>NUCLEOTIDE SEQUENCE [LARGE SCALE GENOMIC DNA]</scope>
    <source>
        <strain evidence="2 3">ATCC 48635</strain>
    </source>
</reference>
<comment type="caution">
    <text evidence="2">The sequence shown here is derived from an EMBL/GenBank/DDBJ whole genome shotgun (WGS) entry which is preliminary data.</text>
</comment>
<feature type="non-terminal residue" evidence="2">
    <location>
        <position position="831"/>
    </location>
</feature>
<keyword evidence="1" id="KW-0472">Membrane</keyword>
<evidence type="ECO:0008006" key="4">
    <source>
        <dbReference type="Google" id="ProtNLM"/>
    </source>
</evidence>
<organism evidence="2 3">
    <name type="scientific">Achlya hypogyna</name>
    <name type="common">Oomycete</name>
    <name type="synonym">Protoachlya hypogyna</name>
    <dbReference type="NCBI Taxonomy" id="1202772"/>
    <lineage>
        <taxon>Eukaryota</taxon>
        <taxon>Sar</taxon>
        <taxon>Stramenopiles</taxon>
        <taxon>Oomycota</taxon>
        <taxon>Saprolegniomycetes</taxon>
        <taxon>Saprolegniales</taxon>
        <taxon>Achlyaceae</taxon>
        <taxon>Achlya</taxon>
    </lineage>
</organism>
<dbReference type="AlphaFoldDB" id="A0A1V9Z0C1"/>
<sequence length="831" mass="90043">MHPHVGVLYLLWTIGCSVWYLQIISVNLDNDLFWPDFAVTGAQTFLIDLFGRPLGATLELYGSVIPKTYGAASTASAMKTTYPRALALAELTSVEDAIVSFQTLEAAYAFSLMTQYCWADFDRRWEVAHTLLRQRRCAANFGANGAVYFEGILRNVDWDAWSAVNSASFMFAVGDAVRASTGGAAWLASLPNAATTVASEVAYWTTKGINCYQLQFSNDVQIGLLESIAIVNVFEQTQVLTMSNVPFTQRGTYWTTFYAMWGFNSDLWAASVLNSSLVRSATNFYGNGNTSIEALVSLYPFTPSSIVIHNLLGPFPSIDLVLVAPPVSLVATVIAFDAAIGGAMQSDDSFARQLTSMQPTTLDPVPRAWRSSTLSYFGGAPYCALAPATTFVQPSFAFNDACMPRQSSTMVLPPIATAFALAMSNDSHSACKLCVHLESSCLALVDHFRSVPKFIVTPDADVETDVTALGVEIVQFAMATSTSSPELLRQSLLGSDWAFFGYIALYDWVYGLREVVSFQGDTATVVLMSERVETTPLTLSGNEIPRTTCLYLWYLVVTTTAMLALVAATLIGLTACRPHDIPQGYIGRFNRIAAPVWVGRPVLLGRGLTAIVTLSTAPIGFKASNSFGVFQAAPRSVLASLVTASESTWISFVISDVLLVATGHYTKWYAPLGSLLAGLATFCIDLASPVAATATLNRSCARNNVDAQLTCTRGTVQIGFSVRAALMLAIQLLSLLVAYLVVRWRLDRRARPPPPPDVPFLIPASVLEFSGAPPDVWAMHPALAVLCGYVHVGSHIFDAKLWMTFQAVGFGPSSHELNPNIVEIPTHRLHH</sequence>
<name>A0A1V9Z0C1_ACHHY</name>
<keyword evidence="1" id="KW-0812">Transmembrane</keyword>
<accession>A0A1V9Z0C1</accession>
<evidence type="ECO:0000313" key="2">
    <source>
        <dbReference type="EMBL" id="OQR91499.1"/>
    </source>
</evidence>
<protein>
    <recommendedName>
        <fullName evidence="4">Transmembrane protein</fullName>
    </recommendedName>
</protein>
<dbReference type="OrthoDB" id="78936at2759"/>
<keyword evidence="1" id="KW-1133">Transmembrane helix</keyword>
<gene>
    <name evidence="2" type="ORF">ACHHYP_04659</name>
</gene>
<feature type="transmembrane region" description="Helical" evidence="1">
    <location>
        <begin position="724"/>
        <end position="742"/>
    </location>
</feature>
<dbReference type="Proteomes" id="UP000243579">
    <property type="component" value="Unassembled WGS sequence"/>
</dbReference>
<dbReference type="EMBL" id="JNBR01000523">
    <property type="protein sequence ID" value="OQR91499.1"/>
    <property type="molecule type" value="Genomic_DNA"/>
</dbReference>
<evidence type="ECO:0000313" key="3">
    <source>
        <dbReference type="Proteomes" id="UP000243579"/>
    </source>
</evidence>
<proteinExistence type="predicted"/>
<evidence type="ECO:0000256" key="1">
    <source>
        <dbReference type="SAM" id="Phobius"/>
    </source>
</evidence>
<feature type="transmembrane region" description="Helical" evidence="1">
    <location>
        <begin position="668"/>
        <end position="687"/>
    </location>
</feature>